<dbReference type="Proteomes" id="UP000750711">
    <property type="component" value="Unassembled WGS sequence"/>
</dbReference>
<sequence>PGWVKIALYAVIVLALCIGLQRVARRTRRDSEVAEHSIAMLALGAGAVAAILIYLAYYWLVGPSYQQWKLALSTVGPLAFVAPALMAKSLRSADPFGKIGAQTIGAQAVMAIVLICNLGLSARHLSPQWTAFESYDSLSKLQQVVAERRPNRVAVDFGDAWTPTMVALQFVEGVPLDLYSPSYFGPGLGSARSQPGTLIVSDCDGLAAGGKMELGANFCVGTDTVE</sequence>
<protein>
    <submittedName>
        <fullName evidence="2">Uncharacterized protein</fullName>
    </submittedName>
</protein>
<keyword evidence="1" id="KW-1133">Transmembrane helix</keyword>
<feature type="transmembrane region" description="Helical" evidence="1">
    <location>
        <begin position="99"/>
        <end position="120"/>
    </location>
</feature>
<evidence type="ECO:0000256" key="1">
    <source>
        <dbReference type="SAM" id="Phobius"/>
    </source>
</evidence>
<feature type="transmembrane region" description="Helical" evidence="1">
    <location>
        <begin position="6"/>
        <end position="24"/>
    </location>
</feature>
<feature type="non-terminal residue" evidence="2">
    <location>
        <position position="226"/>
    </location>
</feature>
<gene>
    <name evidence="2" type="ORF">GP486_008739</name>
</gene>
<keyword evidence="1" id="KW-0472">Membrane</keyword>
<name>A0A9P8L2I2_9PEZI</name>
<feature type="non-terminal residue" evidence="2">
    <location>
        <position position="1"/>
    </location>
</feature>
<comment type="caution">
    <text evidence="2">The sequence shown here is derived from an EMBL/GenBank/DDBJ whole genome shotgun (WGS) entry which is preliminary data.</text>
</comment>
<evidence type="ECO:0000313" key="3">
    <source>
        <dbReference type="Proteomes" id="UP000750711"/>
    </source>
</evidence>
<feature type="transmembrane region" description="Helical" evidence="1">
    <location>
        <begin position="36"/>
        <end position="60"/>
    </location>
</feature>
<dbReference type="EMBL" id="JAGHQM010003878">
    <property type="protein sequence ID" value="KAH0539011.1"/>
    <property type="molecule type" value="Genomic_DNA"/>
</dbReference>
<evidence type="ECO:0000313" key="2">
    <source>
        <dbReference type="EMBL" id="KAH0539011.1"/>
    </source>
</evidence>
<dbReference type="AlphaFoldDB" id="A0A9P8L2I2"/>
<reference evidence="2" key="1">
    <citation type="submission" date="2021-03" db="EMBL/GenBank/DDBJ databases">
        <title>Comparative genomics and phylogenomic investigation of the class Geoglossomycetes provide insights into ecological specialization and systematics.</title>
        <authorList>
            <person name="Melie T."/>
            <person name="Pirro S."/>
            <person name="Miller A.N."/>
            <person name="Quandt A."/>
        </authorList>
    </citation>
    <scope>NUCLEOTIDE SEQUENCE</scope>
    <source>
        <strain evidence="2">CAQ_001_2017</strain>
    </source>
</reference>
<accession>A0A9P8L2I2</accession>
<feature type="transmembrane region" description="Helical" evidence="1">
    <location>
        <begin position="66"/>
        <end position="87"/>
    </location>
</feature>
<keyword evidence="3" id="KW-1185">Reference proteome</keyword>
<proteinExistence type="predicted"/>
<keyword evidence="1" id="KW-0812">Transmembrane</keyword>
<organism evidence="2 3">
    <name type="scientific">Trichoglossum hirsutum</name>
    <dbReference type="NCBI Taxonomy" id="265104"/>
    <lineage>
        <taxon>Eukaryota</taxon>
        <taxon>Fungi</taxon>
        <taxon>Dikarya</taxon>
        <taxon>Ascomycota</taxon>
        <taxon>Pezizomycotina</taxon>
        <taxon>Geoglossomycetes</taxon>
        <taxon>Geoglossales</taxon>
        <taxon>Geoglossaceae</taxon>
        <taxon>Trichoglossum</taxon>
    </lineage>
</organism>